<dbReference type="EMBL" id="JAFFZP010000031">
    <property type="protein sequence ID" value="MBN0989007.1"/>
    <property type="molecule type" value="Genomic_DNA"/>
</dbReference>
<dbReference type="Proteomes" id="UP000760472">
    <property type="component" value="Unassembled WGS sequence"/>
</dbReference>
<evidence type="ECO:0000313" key="2">
    <source>
        <dbReference type="Proteomes" id="UP000760472"/>
    </source>
</evidence>
<name>A0ABS2WC01_9GAMM</name>
<organism evidence="1 2">
    <name type="scientific">Amphritea pacifica</name>
    <dbReference type="NCBI Taxonomy" id="2811233"/>
    <lineage>
        <taxon>Bacteria</taxon>
        <taxon>Pseudomonadati</taxon>
        <taxon>Pseudomonadota</taxon>
        <taxon>Gammaproteobacteria</taxon>
        <taxon>Oceanospirillales</taxon>
        <taxon>Oceanospirillaceae</taxon>
        <taxon>Amphritea</taxon>
    </lineage>
</organism>
<accession>A0ABS2WC01</accession>
<protein>
    <submittedName>
        <fullName evidence="1">Uncharacterized protein</fullName>
    </submittedName>
</protein>
<dbReference type="RefSeq" id="WP_205214115.1">
    <property type="nucleotide sequence ID" value="NZ_JAFFZP010000031.1"/>
</dbReference>
<keyword evidence="2" id="KW-1185">Reference proteome</keyword>
<proteinExistence type="predicted"/>
<sequence>MKQASVLLSSSREINYSAPLIQLGEVLKTAARGFIRNREVVGVVGVTPSSRFVAIGITAKLSIAEAYPHPIAGVLFKGDLYILL</sequence>
<gene>
    <name evidence="1" type="ORF">JW498_16695</name>
</gene>
<reference evidence="1 2" key="1">
    <citation type="submission" date="2021-02" db="EMBL/GenBank/DDBJ databases">
        <title>A novel species of genus Amphritea isolated from a fishpond in China.</title>
        <authorList>
            <person name="Lu H."/>
        </authorList>
    </citation>
    <scope>NUCLEOTIDE SEQUENCE [LARGE SCALE GENOMIC DNA]</scope>
    <source>
        <strain evidence="1 2">RP18W</strain>
    </source>
</reference>
<comment type="caution">
    <text evidence="1">The sequence shown here is derived from an EMBL/GenBank/DDBJ whole genome shotgun (WGS) entry which is preliminary data.</text>
</comment>
<evidence type="ECO:0000313" key="1">
    <source>
        <dbReference type="EMBL" id="MBN0989007.1"/>
    </source>
</evidence>